<dbReference type="FunFam" id="2.60.40.1120:FF:000003">
    <property type="entry name" value="Outer membrane protein Omp121"/>
    <property type="match status" value="1"/>
</dbReference>
<dbReference type="Gene3D" id="2.170.130.10">
    <property type="entry name" value="TonB-dependent receptor, plug domain"/>
    <property type="match status" value="1"/>
</dbReference>
<dbReference type="InterPro" id="IPR036942">
    <property type="entry name" value="Beta-barrel_TonB_sf"/>
</dbReference>
<organism evidence="13 14">
    <name type="scientific">Bacteroides stercoris</name>
    <dbReference type="NCBI Taxonomy" id="46506"/>
    <lineage>
        <taxon>Bacteria</taxon>
        <taxon>Pseudomonadati</taxon>
        <taxon>Bacteroidota</taxon>
        <taxon>Bacteroidia</taxon>
        <taxon>Bacteroidales</taxon>
        <taxon>Bacteroidaceae</taxon>
        <taxon>Bacteroides</taxon>
    </lineage>
</organism>
<dbReference type="NCBIfam" id="TIGR04056">
    <property type="entry name" value="OMP_RagA_SusC"/>
    <property type="match status" value="1"/>
</dbReference>
<evidence type="ECO:0000313" key="13">
    <source>
        <dbReference type="EMBL" id="KAB5281986.1"/>
    </source>
</evidence>
<evidence type="ECO:0000256" key="9">
    <source>
        <dbReference type="RuleBase" id="RU003357"/>
    </source>
</evidence>
<dbReference type="SUPFAM" id="SSF56935">
    <property type="entry name" value="Porins"/>
    <property type="match status" value="1"/>
</dbReference>
<dbReference type="Gene3D" id="2.60.40.1120">
    <property type="entry name" value="Carboxypeptidase-like, regulatory domain"/>
    <property type="match status" value="1"/>
</dbReference>
<comment type="subcellular location">
    <subcellularLocation>
        <location evidence="1 8">Cell outer membrane</location>
        <topology evidence="1 8">Multi-pass membrane protein</topology>
    </subcellularLocation>
</comment>
<evidence type="ECO:0000256" key="7">
    <source>
        <dbReference type="ARBA" id="ARBA00023237"/>
    </source>
</evidence>
<dbReference type="NCBIfam" id="TIGR04057">
    <property type="entry name" value="SusC_RagA_signa"/>
    <property type="match status" value="1"/>
</dbReference>
<dbReference type="RefSeq" id="WP_117985586.1">
    <property type="nucleotide sequence ID" value="NZ_JAHOFI010000017.1"/>
</dbReference>
<evidence type="ECO:0000313" key="14">
    <source>
        <dbReference type="Proteomes" id="UP000440773"/>
    </source>
</evidence>
<keyword evidence="5 9" id="KW-0798">TonB box</keyword>
<dbReference type="Pfam" id="PF00593">
    <property type="entry name" value="TonB_dep_Rec_b-barrel"/>
    <property type="match status" value="1"/>
</dbReference>
<sequence>MKSIKKKRSMASHRKLHFQKVLGSMIVALALLFAGSAGAQETKTIKGMVRDVTGEPLIGASVIEKGTNNGVITDVDGNFTLTVPADATLSIAYMGYATREIHLAKRKKQGDLRVTLREDSQQLKEVVVTAMGIKKDTKRLGYAVSTIESDEIVKAGATNFASAMYGKAPGIRITQTQGGSAGAVSINVRGLTSITGNNQPLIILDGVPIRNGGTGKSTDFAEFGNDGQIRSNGLVDINPEDIESISVLKGASATALYGSEAANGAVVITSKRAKSGKLTVDFTAQVTANLPAYLPKVQTVYGPGRYNTEYSDYEKQTGGFYQRTMNGESYRSLYNTTMSFGPKYDGSDVLYWDGKMRPYLPTTDNPWKELFRTGWNQTYNLAISQGTETSSNRFSYTFMGETPNSLTGSFTKHNFKLTGSYKPARTLNIEYSLNYIVQDVKDRPQTSLNLYGSFSNMFSSFMDIPYLKQSYVTSLGYRNTYAGGDATLTPDEAWAYDPGYLNGVSNMLWNMYHHHSKETENRLIGMIRPTWQITNWLSLRAQLSTDITDTKQTLEYETERPNSLYDPSGSFQNINRRYDIVYGDVMLNFNYNIRRFDIAATLGWTGRYENMNNMRVSTNGGLVTENWFDLNASRYTASSTLQRMELLKTGYMGTLSLGWDNYLFLELTGRQERSSTLKDQSFFYPSANLSFLFSNAFRMPAWWNHGKLRLSYGVVGNAPETYAANIIYEQGSDNGFTWNYVPSSWGNANIRPEKKYEYEIGFESKFLNNRLGFDVSYYNNRVKDQILSTPQPSTSGVKYVLMNVGEVANEGWDISVSATPVLTKNFRWDLTANYGIYRNKVVKLADGVPYLEISNIGGGGAKIQAVEGRPMGDIYVQVPQMNENGEYLVSDKGLYMNQTELQRVGNINPDGVGGLFSSFSYKNIFLDFSIDFRIGGDVINEMYQYSTASGLTPESLQFRDTEHGGLSYYYPGNNNASGVPVQVDPSLGAGPNGETVYHDGVILPGVVASTGEKNTRIIPAGYYYNQTYNWGTQPEQLTYRHSVFDNSYVKLRELTIGYQFPEKLISKLGMTRLSVSVFGRNLFYFYKALKNYDAESSVGTSWASQAVVGGSTTATRNFGVSLRASF</sequence>
<dbReference type="InterPro" id="IPR012910">
    <property type="entry name" value="Plug_dom"/>
</dbReference>
<keyword evidence="3 8" id="KW-1134">Transmembrane beta strand</keyword>
<feature type="domain" description="TonB-dependent receptor-like beta-barrel" evidence="11">
    <location>
        <begin position="474"/>
        <end position="838"/>
    </location>
</feature>
<keyword evidence="4 8" id="KW-0812">Transmembrane</keyword>
<dbReference type="Proteomes" id="UP000440773">
    <property type="component" value="Unassembled WGS sequence"/>
</dbReference>
<evidence type="ECO:0000256" key="1">
    <source>
        <dbReference type="ARBA" id="ARBA00004571"/>
    </source>
</evidence>
<name>A0A414KVE8_BACSE</name>
<dbReference type="InterPro" id="IPR023997">
    <property type="entry name" value="TonB-dep_OMP_SusC/RagA_CS"/>
</dbReference>
<keyword evidence="7 8" id="KW-0998">Cell outer membrane</keyword>
<dbReference type="InterPro" id="IPR037066">
    <property type="entry name" value="Plug_dom_sf"/>
</dbReference>
<proteinExistence type="inferred from homology"/>
<keyword evidence="6 8" id="KW-0472">Membrane</keyword>
<keyword evidence="10" id="KW-0732">Signal</keyword>
<evidence type="ECO:0000256" key="10">
    <source>
        <dbReference type="SAM" id="SignalP"/>
    </source>
</evidence>
<dbReference type="SUPFAM" id="SSF49464">
    <property type="entry name" value="Carboxypeptidase regulatory domain-like"/>
    <property type="match status" value="1"/>
</dbReference>
<dbReference type="InterPro" id="IPR039426">
    <property type="entry name" value="TonB-dep_rcpt-like"/>
</dbReference>
<accession>A0A414KVE8</accession>
<comment type="caution">
    <text evidence="13">The sequence shown here is derived from an EMBL/GenBank/DDBJ whole genome shotgun (WGS) entry which is preliminary data.</text>
</comment>
<dbReference type="InterPro" id="IPR000531">
    <property type="entry name" value="Beta-barrel_TonB"/>
</dbReference>
<evidence type="ECO:0000256" key="4">
    <source>
        <dbReference type="ARBA" id="ARBA00022692"/>
    </source>
</evidence>
<evidence type="ECO:0000256" key="3">
    <source>
        <dbReference type="ARBA" id="ARBA00022452"/>
    </source>
</evidence>
<evidence type="ECO:0000256" key="6">
    <source>
        <dbReference type="ARBA" id="ARBA00023136"/>
    </source>
</evidence>
<feature type="chain" id="PRO_5030091730" evidence="10">
    <location>
        <begin position="40"/>
        <end position="1126"/>
    </location>
</feature>
<dbReference type="AlphaFoldDB" id="A0A414KVE8"/>
<evidence type="ECO:0000256" key="8">
    <source>
        <dbReference type="PROSITE-ProRule" id="PRU01360"/>
    </source>
</evidence>
<feature type="domain" description="TonB-dependent receptor plug" evidence="12">
    <location>
        <begin position="139"/>
        <end position="265"/>
    </location>
</feature>
<feature type="signal peptide" evidence="10">
    <location>
        <begin position="1"/>
        <end position="39"/>
    </location>
</feature>
<comment type="similarity">
    <text evidence="8 9">Belongs to the TonB-dependent receptor family.</text>
</comment>
<evidence type="ECO:0000259" key="12">
    <source>
        <dbReference type="Pfam" id="PF07715"/>
    </source>
</evidence>
<dbReference type="PROSITE" id="PS52016">
    <property type="entry name" value="TONB_DEPENDENT_REC_3"/>
    <property type="match status" value="1"/>
</dbReference>
<evidence type="ECO:0000259" key="11">
    <source>
        <dbReference type="Pfam" id="PF00593"/>
    </source>
</evidence>
<gene>
    <name evidence="13" type="ORF">F9962_07800</name>
</gene>
<dbReference type="InterPro" id="IPR008969">
    <property type="entry name" value="CarboxyPept-like_regulatory"/>
</dbReference>
<dbReference type="Gene3D" id="2.40.170.20">
    <property type="entry name" value="TonB-dependent receptor, beta-barrel domain"/>
    <property type="match status" value="1"/>
</dbReference>
<keyword evidence="2 8" id="KW-0813">Transport</keyword>
<reference evidence="13 14" key="1">
    <citation type="journal article" date="2019" name="Nat. Med.">
        <title>A library of human gut bacterial isolates paired with longitudinal multiomics data enables mechanistic microbiome research.</title>
        <authorList>
            <person name="Poyet M."/>
            <person name="Groussin M."/>
            <person name="Gibbons S.M."/>
            <person name="Avila-Pacheco J."/>
            <person name="Jiang X."/>
            <person name="Kearney S.M."/>
            <person name="Perrotta A.R."/>
            <person name="Berdy B."/>
            <person name="Zhao S."/>
            <person name="Lieberman T.D."/>
            <person name="Swanson P.K."/>
            <person name="Smith M."/>
            <person name="Roesemann S."/>
            <person name="Alexander J.E."/>
            <person name="Rich S.A."/>
            <person name="Livny J."/>
            <person name="Vlamakis H."/>
            <person name="Clish C."/>
            <person name="Bullock K."/>
            <person name="Deik A."/>
            <person name="Scott J."/>
            <person name="Pierce K.A."/>
            <person name="Xavier R.J."/>
            <person name="Alm E.J."/>
        </authorList>
    </citation>
    <scope>NUCLEOTIDE SEQUENCE [LARGE SCALE GENOMIC DNA]</scope>
    <source>
        <strain evidence="13 14">BIOML-A17</strain>
    </source>
</reference>
<dbReference type="Pfam" id="PF07715">
    <property type="entry name" value="Plug"/>
    <property type="match status" value="1"/>
</dbReference>
<dbReference type="GO" id="GO:0009279">
    <property type="term" value="C:cell outer membrane"/>
    <property type="evidence" value="ECO:0007669"/>
    <property type="project" value="UniProtKB-SubCell"/>
</dbReference>
<dbReference type="Pfam" id="PF13715">
    <property type="entry name" value="CarbopepD_reg_2"/>
    <property type="match status" value="1"/>
</dbReference>
<dbReference type="EMBL" id="WCLP01000016">
    <property type="protein sequence ID" value="KAB5281986.1"/>
    <property type="molecule type" value="Genomic_DNA"/>
</dbReference>
<evidence type="ECO:0000256" key="2">
    <source>
        <dbReference type="ARBA" id="ARBA00022448"/>
    </source>
</evidence>
<evidence type="ECO:0000256" key="5">
    <source>
        <dbReference type="ARBA" id="ARBA00023077"/>
    </source>
</evidence>
<dbReference type="InterPro" id="IPR023996">
    <property type="entry name" value="TonB-dep_OMP_SusC/RagA"/>
</dbReference>
<protein>
    <submittedName>
        <fullName evidence="13">SusC/RagA family TonB-linked outer membrane protein</fullName>
    </submittedName>
</protein>